<accession>A0A0A8ZW45</accession>
<keyword evidence="1" id="KW-1133">Transmembrane helix</keyword>
<keyword evidence="1" id="KW-0472">Membrane</keyword>
<organism evidence="2">
    <name type="scientific">Arundo donax</name>
    <name type="common">Giant reed</name>
    <name type="synonym">Donax arundinaceus</name>
    <dbReference type="NCBI Taxonomy" id="35708"/>
    <lineage>
        <taxon>Eukaryota</taxon>
        <taxon>Viridiplantae</taxon>
        <taxon>Streptophyta</taxon>
        <taxon>Embryophyta</taxon>
        <taxon>Tracheophyta</taxon>
        <taxon>Spermatophyta</taxon>
        <taxon>Magnoliopsida</taxon>
        <taxon>Liliopsida</taxon>
        <taxon>Poales</taxon>
        <taxon>Poaceae</taxon>
        <taxon>PACMAD clade</taxon>
        <taxon>Arundinoideae</taxon>
        <taxon>Arundineae</taxon>
        <taxon>Arundo</taxon>
    </lineage>
</organism>
<keyword evidence="1" id="KW-0812">Transmembrane</keyword>
<reference evidence="2" key="2">
    <citation type="journal article" date="2015" name="Data Brief">
        <title>Shoot transcriptome of the giant reed, Arundo donax.</title>
        <authorList>
            <person name="Barrero R.A."/>
            <person name="Guerrero F.D."/>
            <person name="Moolhuijzen P."/>
            <person name="Goolsby J.A."/>
            <person name="Tidwell J."/>
            <person name="Bellgard S.E."/>
            <person name="Bellgard M.I."/>
        </authorList>
    </citation>
    <scope>NUCLEOTIDE SEQUENCE</scope>
    <source>
        <tissue evidence="2">Shoot tissue taken approximately 20 cm above the soil surface</tissue>
    </source>
</reference>
<feature type="transmembrane region" description="Helical" evidence="1">
    <location>
        <begin position="30"/>
        <end position="51"/>
    </location>
</feature>
<name>A0A0A8ZW45_ARUDO</name>
<evidence type="ECO:0000313" key="2">
    <source>
        <dbReference type="EMBL" id="JAD43584.1"/>
    </source>
</evidence>
<dbReference type="AlphaFoldDB" id="A0A0A8ZW45"/>
<dbReference type="EMBL" id="GBRH01254311">
    <property type="protein sequence ID" value="JAD43584.1"/>
    <property type="molecule type" value="Transcribed_RNA"/>
</dbReference>
<proteinExistence type="predicted"/>
<reference evidence="2" key="1">
    <citation type="submission" date="2014-09" db="EMBL/GenBank/DDBJ databases">
        <authorList>
            <person name="Magalhaes I.L.F."/>
            <person name="Oliveira U."/>
            <person name="Santos F.R."/>
            <person name="Vidigal T.H.D.A."/>
            <person name="Brescovit A.D."/>
            <person name="Santos A.J."/>
        </authorList>
    </citation>
    <scope>NUCLEOTIDE SEQUENCE</scope>
    <source>
        <tissue evidence="2">Shoot tissue taken approximately 20 cm above the soil surface</tissue>
    </source>
</reference>
<protein>
    <submittedName>
        <fullName evidence="2">Uncharacterized protein</fullName>
    </submittedName>
</protein>
<evidence type="ECO:0000256" key="1">
    <source>
        <dbReference type="SAM" id="Phobius"/>
    </source>
</evidence>
<sequence length="52" mass="5752">MIIGSLYTYCTRVVLPTPPMPTIGSTEKHLCLLLLFGSRSIFIMAFFSSSLP</sequence>